<feature type="domain" description="HTH cro/C1-type" evidence="3">
    <location>
        <begin position="14"/>
        <end position="68"/>
    </location>
</feature>
<evidence type="ECO:0000256" key="1">
    <source>
        <dbReference type="ARBA" id="ARBA00023125"/>
    </source>
</evidence>
<dbReference type="Proteomes" id="UP000488839">
    <property type="component" value="Unassembled WGS sequence"/>
</dbReference>
<reference evidence="4 5" key="1">
    <citation type="submission" date="2019-11" db="EMBL/GenBank/DDBJ databases">
        <title>Whole genome shotgun sequencing (WGS) data from Adlercreutzia equolifaciens ResAG-91, Eggerthella lenta MRI-F36, MRI-F37, MRI-F40, ResAG-49, ResAG-88, ResAG-121, ResAG-145, and Gordonibacter sp. ResAG-5, ResAG-26, ResAG-43, ResAG-50, ResAG-59.</title>
        <authorList>
            <person name="Stoll D.A."/>
            <person name="Danylec N."/>
            <person name="Franz C.M.A.P."/>
            <person name="Huch M."/>
        </authorList>
    </citation>
    <scope>NUCLEOTIDE SEQUENCE [LARGE SCALE GENOMIC DNA]</scope>
    <source>
        <strain evidence="4 5">ResAG-91</strain>
    </source>
</reference>
<name>A0A7K1T3U9_9ACTN</name>
<dbReference type="SMART" id="SM00530">
    <property type="entry name" value="HTH_XRE"/>
    <property type="match status" value="1"/>
</dbReference>
<dbReference type="PANTHER" id="PTHR46558:SF15">
    <property type="entry name" value="HELIX-TURN-HELIX DOMAIN PROTEIN"/>
    <property type="match status" value="1"/>
</dbReference>
<dbReference type="PROSITE" id="PS50943">
    <property type="entry name" value="HTH_CROC1"/>
    <property type="match status" value="1"/>
</dbReference>
<dbReference type="PANTHER" id="PTHR46558">
    <property type="entry name" value="TRACRIPTIONAL REGULATORY PROTEIN-RELATED-RELATED"/>
    <property type="match status" value="1"/>
</dbReference>
<gene>
    <name evidence="4" type="ORF">GO707_03615</name>
</gene>
<dbReference type="EMBL" id="WPOO01000004">
    <property type="protein sequence ID" value="MVN58315.1"/>
    <property type="molecule type" value="Genomic_DNA"/>
</dbReference>
<feature type="transmembrane region" description="Helical" evidence="2">
    <location>
        <begin position="189"/>
        <end position="210"/>
    </location>
</feature>
<keyword evidence="2" id="KW-0472">Membrane</keyword>
<keyword evidence="2" id="KW-1133">Transmembrane helix</keyword>
<dbReference type="InterPro" id="IPR001387">
    <property type="entry name" value="Cro/C1-type_HTH"/>
</dbReference>
<feature type="transmembrane region" description="Helical" evidence="2">
    <location>
        <begin position="127"/>
        <end position="147"/>
    </location>
</feature>
<keyword evidence="2" id="KW-0812">Transmembrane</keyword>
<feature type="transmembrane region" description="Helical" evidence="2">
    <location>
        <begin position="92"/>
        <end position="115"/>
    </location>
</feature>
<dbReference type="Gene3D" id="1.10.260.40">
    <property type="entry name" value="lambda repressor-like DNA-binding domains"/>
    <property type="match status" value="1"/>
</dbReference>
<evidence type="ECO:0000313" key="5">
    <source>
        <dbReference type="Proteomes" id="UP000488839"/>
    </source>
</evidence>
<comment type="caution">
    <text evidence="4">The sequence shown here is derived from an EMBL/GenBank/DDBJ whole genome shotgun (WGS) entry which is preliminary data.</text>
</comment>
<proteinExistence type="predicted"/>
<sequence length="211" mass="23215">MIAKGRVVELKEHLKEHRNRLGLSQEDVAERIFVSRQTISNWETDRTYPDVQSLLLLSEIFGTSIDELVKGDVATMEKAIENDWKTMSRLTVAAWALVGVGLVCVTVGFAVPTAPSSLMPKCTESEVLGIVLFLALWVLGCILLGMVESMKKKYDLVTYRDIVAYSRGEEPVRDNEAFGRKHPVASAGLKMGVSAVSGFVVAYVVLKLILG</sequence>
<dbReference type="InterPro" id="IPR010982">
    <property type="entry name" value="Lambda_DNA-bd_dom_sf"/>
</dbReference>
<keyword evidence="1" id="KW-0238">DNA-binding</keyword>
<organism evidence="4 5">
    <name type="scientific">Adlercreutzia rubneri</name>
    <dbReference type="NCBI Taxonomy" id="2916441"/>
    <lineage>
        <taxon>Bacteria</taxon>
        <taxon>Bacillati</taxon>
        <taxon>Actinomycetota</taxon>
        <taxon>Coriobacteriia</taxon>
        <taxon>Eggerthellales</taxon>
        <taxon>Eggerthellaceae</taxon>
        <taxon>Adlercreutzia</taxon>
    </lineage>
</organism>
<protein>
    <submittedName>
        <fullName evidence="4">Helix-turn-helix domain-containing protein</fullName>
    </submittedName>
</protein>
<evidence type="ECO:0000313" key="4">
    <source>
        <dbReference type="EMBL" id="MVN58315.1"/>
    </source>
</evidence>
<dbReference type="AlphaFoldDB" id="A0A7K1T3U9"/>
<accession>A0A7K1T3U9</accession>
<dbReference type="GO" id="GO:0003677">
    <property type="term" value="F:DNA binding"/>
    <property type="evidence" value="ECO:0007669"/>
    <property type="project" value="UniProtKB-KW"/>
</dbReference>
<evidence type="ECO:0000259" key="3">
    <source>
        <dbReference type="PROSITE" id="PS50943"/>
    </source>
</evidence>
<keyword evidence="5" id="KW-1185">Reference proteome</keyword>
<dbReference type="SUPFAM" id="SSF47413">
    <property type="entry name" value="lambda repressor-like DNA-binding domains"/>
    <property type="match status" value="1"/>
</dbReference>
<dbReference type="CDD" id="cd00093">
    <property type="entry name" value="HTH_XRE"/>
    <property type="match status" value="1"/>
</dbReference>
<evidence type="ECO:0000256" key="2">
    <source>
        <dbReference type="SAM" id="Phobius"/>
    </source>
</evidence>
<dbReference type="Pfam" id="PF01381">
    <property type="entry name" value="HTH_3"/>
    <property type="match status" value="1"/>
</dbReference>